<keyword evidence="3" id="KW-1185">Reference proteome</keyword>
<dbReference type="VEuPathDB" id="FungiDB:PV08_03892"/>
<protein>
    <submittedName>
        <fullName evidence="2">Uncharacterized protein</fullName>
    </submittedName>
</protein>
<feature type="compositionally biased region" description="Acidic residues" evidence="1">
    <location>
        <begin position="262"/>
        <end position="283"/>
    </location>
</feature>
<evidence type="ECO:0000256" key="1">
    <source>
        <dbReference type="SAM" id="MobiDB-lite"/>
    </source>
</evidence>
<dbReference type="AlphaFoldDB" id="A0A0D2BCJ9"/>
<dbReference type="Proteomes" id="UP000053328">
    <property type="component" value="Unassembled WGS sequence"/>
</dbReference>
<feature type="region of interest" description="Disordered" evidence="1">
    <location>
        <begin position="104"/>
        <end position="143"/>
    </location>
</feature>
<dbReference type="GeneID" id="27330975"/>
<feature type="compositionally biased region" description="Basic and acidic residues" evidence="1">
    <location>
        <begin position="15"/>
        <end position="26"/>
    </location>
</feature>
<sequence length="290" mass="31997">MTDELSVKQNTGKRLNKEGKERRDRLPVDKYVTLNEFPVTKYTADDSEIIDTGLPKRPVLDDALAKSARVFRGAPSPCPFTGWRGGLGGRPHEGVFLQEELEHAEDDNGQAAGEQENTTTPVGNNADRGAGGATTTAGNDAGWGREMNGSITLQALSTDHNYKVVTFSPCAFPEVEGKHLDQQHFTRSDGHADQLLRWHFRQTVLTNMRGAGEPVFDHDFSPGSDIVGDILEGPRAGERMEFELFSRPGSQVELFPSHLELEGGESADEEEQQGEEQEEEVHDEESYKMA</sequence>
<dbReference type="RefSeq" id="XP_016236919.1">
    <property type="nucleotide sequence ID" value="XM_016378242.1"/>
</dbReference>
<accession>A0A0D2BCJ9</accession>
<feature type="region of interest" description="Disordered" evidence="1">
    <location>
        <begin position="259"/>
        <end position="290"/>
    </location>
</feature>
<organism evidence="2 3">
    <name type="scientific">Exophiala spinifera</name>
    <dbReference type="NCBI Taxonomy" id="91928"/>
    <lineage>
        <taxon>Eukaryota</taxon>
        <taxon>Fungi</taxon>
        <taxon>Dikarya</taxon>
        <taxon>Ascomycota</taxon>
        <taxon>Pezizomycotina</taxon>
        <taxon>Eurotiomycetes</taxon>
        <taxon>Chaetothyriomycetidae</taxon>
        <taxon>Chaetothyriales</taxon>
        <taxon>Herpotrichiellaceae</taxon>
        <taxon>Exophiala</taxon>
    </lineage>
</organism>
<evidence type="ECO:0000313" key="3">
    <source>
        <dbReference type="Proteomes" id="UP000053328"/>
    </source>
</evidence>
<reference evidence="2 3" key="1">
    <citation type="submission" date="2015-01" db="EMBL/GenBank/DDBJ databases">
        <title>The Genome Sequence of Exophiala spinifera CBS89968.</title>
        <authorList>
            <consortium name="The Broad Institute Genomics Platform"/>
            <person name="Cuomo C."/>
            <person name="de Hoog S."/>
            <person name="Gorbushina A."/>
            <person name="Stielow B."/>
            <person name="Teixiera M."/>
            <person name="Abouelleil A."/>
            <person name="Chapman S.B."/>
            <person name="Priest M."/>
            <person name="Young S.K."/>
            <person name="Wortman J."/>
            <person name="Nusbaum C."/>
            <person name="Birren B."/>
        </authorList>
    </citation>
    <scope>NUCLEOTIDE SEQUENCE [LARGE SCALE GENOMIC DNA]</scope>
    <source>
        <strain evidence="2 3">CBS 89968</strain>
    </source>
</reference>
<dbReference type="STRING" id="91928.A0A0D2BCJ9"/>
<name>A0A0D2BCJ9_9EURO</name>
<proteinExistence type="predicted"/>
<feature type="region of interest" description="Disordered" evidence="1">
    <location>
        <begin position="1"/>
        <end position="26"/>
    </location>
</feature>
<dbReference type="HOGENOM" id="CLU_959880_0_0_1"/>
<gene>
    <name evidence="2" type="ORF">PV08_03892</name>
</gene>
<dbReference type="OrthoDB" id="2142759at2759"/>
<dbReference type="EMBL" id="KN847494">
    <property type="protein sequence ID" value="KIW16703.1"/>
    <property type="molecule type" value="Genomic_DNA"/>
</dbReference>
<feature type="compositionally biased region" description="Low complexity" evidence="1">
    <location>
        <begin position="123"/>
        <end position="142"/>
    </location>
</feature>
<evidence type="ECO:0000313" key="2">
    <source>
        <dbReference type="EMBL" id="KIW16703.1"/>
    </source>
</evidence>